<dbReference type="EC" id="2.7.11.1" evidence="1"/>
<evidence type="ECO:0000256" key="1">
    <source>
        <dbReference type="ARBA" id="ARBA00012513"/>
    </source>
</evidence>
<dbReference type="PANTHER" id="PTHR43671:SF13">
    <property type="entry name" value="SERINE_THREONINE-PROTEIN KINASE NEK2"/>
    <property type="match status" value="1"/>
</dbReference>
<dbReference type="Pfam" id="PF00069">
    <property type="entry name" value="Pkinase"/>
    <property type="match status" value="1"/>
</dbReference>
<sequence length="468" mass="50959">MHPSTLPPGSIVGSWRLLGLASQGSFGAVFRAESTTAPESGPVALKFALQPGDPRFALEAAFLSRMKHPNLPLLRDSGEWHSPSGTTYSFLVMDWEEGLPLYSWARLRPRSSREVLRVLAQGARALQAIHSAGGLHRDVKGDHFLVRPEDGHAVLVDFGSCTFRGAPVITRNSGPPSTPEYLSPQSLVHQWRFRRDPTARYEPSVADDVYALGVTAYRLVTERYPLIADDDSGTDEGQDDSLPIIPKLVPADVLVQLSPELALWIRQLLSVEPSARGTPAELVRGLERSANTEGAKADKPIGPIRAHSAPRKAIPQQKPPPPMPSRALRWKVWFGATALTLVLVAGGGGLLHAQMEQSSSSGQPPTLMQQFPTVHAETSGLGELELPEPLNPSEPMPPHEGINAPIPDGPLQGQRTPPCRKPLVEINGGCWSLVGNETPPCSDITYEWRKQCYLPFMAPSRPLNTREK</sequence>
<gene>
    <name evidence="8" type="ORF">DB31_8538</name>
</gene>
<dbReference type="EMBL" id="JMCB01000008">
    <property type="protein sequence ID" value="KFE67185.1"/>
    <property type="molecule type" value="Genomic_DNA"/>
</dbReference>
<evidence type="ECO:0000313" key="9">
    <source>
        <dbReference type="Proteomes" id="UP000028725"/>
    </source>
</evidence>
<feature type="domain" description="Protein kinase" evidence="7">
    <location>
        <begin position="15"/>
        <end position="290"/>
    </location>
</feature>
<evidence type="ECO:0000256" key="2">
    <source>
        <dbReference type="ARBA" id="ARBA00022679"/>
    </source>
</evidence>
<dbReference type="PROSITE" id="PS50011">
    <property type="entry name" value="PROTEIN_KINASE_DOM"/>
    <property type="match status" value="1"/>
</dbReference>
<dbReference type="STRING" id="394096.DB31_8538"/>
<keyword evidence="5" id="KW-0067">ATP-binding</keyword>
<evidence type="ECO:0000313" key="8">
    <source>
        <dbReference type="EMBL" id="KFE67185.1"/>
    </source>
</evidence>
<dbReference type="RefSeq" id="WP_044191203.1">
    <property type="nucleotide sequence ID" value="NZ_JMCB01000008.1"/>
</dbReference>
<name>A0A085WHM2_9BACT</name>
<protein>
    <recommendedName>
        <fullName evidence="1">non-specific serine/threonine protein kinase</fullName>
        <ecNumber evidence="1">2.7.11.1</ecNumber>
    </recommendedName>
</protein>
<keyword evidence="3" id="KW-0547">Nucleotide-binding</keyword>
<dbReference type="AlphaFoldDB" id="A0A085WHM2"/>
<dbReference type="SMART" id="SM00220">
    <property type="entry name" value="S_TKc"/>
    <property type="match status" value="1"/>
</dbReference>
<dbReference type="InterPro" id="IPR011009">
    <property type="entry name" value="Kinase-like_dom_sf"/>
</dbReference>
<dbReference type="SUPFAM" id="SSF56112">
    <property type="entry name" value="Protein kinase-like (PK-like)"/>
    <property type="match status" value="1"/>
</dbReference>
<dbReference type="InterPro" id="IPR050660">
    <property type="entry name" value="NEK_Ser/Thr_kinase"/>
</dbReference>
<feature type="region of interest" description="Disordered" evidence="6">
    <location>
        <begin position="288"/>
        <end position="323"/>
    </location>
</feature>
<accession>A0A085WHM2</accession>
<dbReference type="Proteomes" id="UP000028725">
    <property type="component" value="Unassembled WGS sequence"/>
</dbReference>
<evidence type="ECO:0000256" key="4">
    <source>
        <dbReference type="ARBA" id="ARBA00022777"/>
    </source>
</evidence>
<keyword evidence="9" id="KW-1185">Reference proteome</keyword>
<comment type="caution">
    <text evidence="8">The sequence shown here is derived from an EMBL/GenBank/DDBJ whole genome shotgun (WGS) entry which is preliminary data.</text>
</comment>
<evidence type="ECO:0000256" key="5">
    <source>
        <dbReference type="ARBA" id="ARBA00022840"/>
    </source>
</evidence>
<evidence type="ECO:0000256" key="6">
    <source>
        <dbReference type="SAM" id="MobiDB-lite"/>
    </source>
</evidence>
<evidence type="ECO:0000256" key="3">
    <source>
        <dbReference type="ARBA" id="ARBA00022741"/>
    </source>
</evidence>
<dbReference type="PANTHER" id="PTHR43671">
    <property type="entry name" value="SERINE/THREONINE-PROTEIN KINASE NEK"/>
    <property type="match status" value="1"/>
</dbReference>
<reference evidence="8 9" key="1">
    <citation type="submission" date="2014-04" db="EMBL/GenBank/DDBJ databases">
        <title>Genome assembly of Hyalangium minutum DSM 14724.</title>
        <authorList>
            <person name="Sharma G."/>
            <person name="Subramanian S."/>
        </authorList>
    </citation>
    <scope>NUCLEOTIDE SEQUENCE [LARGE SCALE GENOMIC DNA]</scope>
    <source>
        <strain evidence="8 9">DSM 14724</strain>
    </source>
</reference>
<dbReference type="Gene3D" id="3.30.200.20">
    <property type="entry name" value="Phosphorylase Kinase, domain 1"/>
    <property type="match status" value="1"/>
</dbReference>
<dbReference type="InterPro" id="IPR000719">
    <property type="entry name" value="Prot_kinase_dom"/>
</dbReference>
<dbReference type="PATRIC" id="fig|394096.3.peg.4579"/>
<dbReference type="CDD" id="cd14014">
    <property type="entry name" value="STKc_PknB_like"/>
    <property type="match status" value="1"/>
</dbReference>
<proteinExistence type="predicted"/>
<evidence type="ECO:0000259" key="7">
    <source>
        <dbReference type="PROSITE" id="PS50011"/>
    </source>
</evidence>
<keyword evidence="4" id="KW-0418">Kinase</keyword>
<dbReference type="Gene3D" id="1.10.510.10">
    <property type="entry name" value="Transferase(Phosphotransferase) domain 1"/>
    <property type="match status" value="1"/>
</dbReference>
<dbReference type="GO" id="GO:0005524">
    <property type="term" value="F:ATP binding"/>
    <property type="evidence" value="ECO:0007669"/>
    <property type="project" value="UniProtKB-KW"/>
</dbReference>
<dbReference type="GO" id="GO:0004674">
    <property type="term" value="F:protein serine/threonine kinase activity"/>
    <property type="evidence" value="ECO:0007669"/>
    <property type="project" value="UniProtKB-EC"/>
</dbReference>
<organism evidence="8 9">
    <name type="scientific">Hyalangium minutum</name>
    <dbReference type="NCBI Taxonomy" id="394096"/>
    <lineage>
        <taxon>Bacteria</taxon>
        <taxon>Pseudomonadati</taxon>
        <taxon>Myxococcota</taxon>
        <taxon>Myxococcia</taxon>
        <taxon>Myxococcales</taxon>
        <taxon>Cystobacterineae</taxon>
        <taxon>Archangiaceae</taxon>
        <taxon>Hyalangium</taxon>
    </lineage>
</organism>
<keyword evidence="2" id="KW-0808">Transferase</keyword>